<evidence type="ECO:0000259" key="2">
    <source>
        <dbReference type="Pfam" id="PF12158"/>
    </source>
</evidence>
<keyword evidence="1" id="KW-1133">Transmembrane helix</keyword>
<dbReference type="RefSeq" id="WP_255838883.1">
    <property type="nucleotide sequence ID" value="NZ_CP073346.1"/>
</dbReference>
<dbReference type="Proteomes" id="UP001059672">
    <property type="component" value="Chromosome"/>
</dbReference>
<gene>
    <name evidence="3" type="ORF">KDW96_02735</name>
</gene>
<proteinExistence type="predicted"/>
<dbReference type="EMBL" id="CP073346">
    <property type="protein sequence ID" value="UTW08264.1"/>
    <property type="molecule type" value="Genomic_DNA"/>
</dbReference>
<organism evidence="3 4">
    <name type="scientific">Pseudomonas benzenivorans</name>
    <dbReference type="NCBI Taxonomy" id="556533"/>
    <lineage>
        <taxon>Bacteria</taxon>
        <taxon>Pseudomonadati</taxon>
        <taxon>Pseudomonadota</taxon>
        <taxon>Gammaproteobacteria</taxon>
        <taxon>Pseudomonadales</taxon>
        <taxon>Pseudomonadaceae</taxon>
        <taxon>Pseudomonas</taxon>
    </lineage>
</organism>
<evidence type="ECO:0000313" key="4">
    <source>
        <dbReference type="Proteomes" id="UP001059672"/>
    </source>
</evidence>
<evidence type="ECO:0000313" key="3">
    <source>
        <dbReference type="EMBL" id="UTW08264.1"/>
    </source>
</evidence>
<name>A0ABY5H8B6_9PSED</name>
<keyword evidence="1" id="KW-0812">Transmembrane</keyword>
<dbReference type="Pfam" id="PF12158">
    <property type="entry name" value="DUF3592"/>
    <property type="match status" value="1"/>
</dbReference>
<reference evidence="3" key="1">
    <citation type="submission" date="2021-04" db="EMBL/GenBank/DDBJ databases">
        <title>Oceanospirillales bacteria with DddD are important DMSP degraders in coastal seawater.</title>
        <authorList>
            <person name="Liu J."/>
        </authorList>
    </citation>
    <scope>NUCLEOTIDE SEQUENCE</scope>
    <source>
        <strain evidence="3">D13-4</strain>
    </source>
</reference>
<accession>A0ABY5H8B6</accession>
<keyword evidence="1" id="KW-0472">Membrane</keyword>
<dbReference type="InterPro" id="IPR021994">
    <property type="entry name" value="DUF3592"/>
</dbReference>
<feature type="transmembrane region" description="Helical" evidence="1">
    <location>
        <begin position="6"/>
        <end position="23"/>
    </location>
</feature>
<feature type="transmembrane region" description="Helical" evidence="1">
    <location>
        <begin position="128"/>
        <end position="146"/>
    </location>
</feature>
<evidence type="ECO:0000256" key="1">
    <source>
        <dbReference type="SAM" id="Phobius"/>
    </source>
</evidence>
<protein>
    <submittedName>
        <fullName evidence="3">DUF3592 domain-containing protein</fullName>
    </submittedName>
</protein>
<sequence length="148" mass="16321">MNPAFWGGTFLAVLSTYLLWHALKSFLRFEASKRWPAVTGRIISSEVVAFSADSERHDYLLHYEYQVGGVRYQGNRATLYPILQQEEAEKLAQRFTPGLKVAVHYDPTTPAEATLITGGKPGTRYGELILAGVSLLVGVAMAAYGLRA</sequence>
<feature type="domain" description="DUF3592" evidence="2">
    <location>
        <begin position="38"/>
        <end position="119"/>
    </location>
</feature>
<keyword evidence="4" id="KW-1185">Reference proteome</keyword>